<comment type="caution">
    <text evidence="6">Lacks conserved residue(s) required for the propagation of feature annotation.</text>
</comment>
<comment type="catalytic activity">
    <reaction evidence="5">
        <text>N,N-dimethyl-1,4-phenylenediamine + anthranilate + 2 NAD(+) = 2-(4-dimethylaminophenyl)diazenylbenzoate + 2 NADH + 2 H(+)</text>
        <dbReference type="Rhea" id="RHEA:55872"/>
        <dbReference type="ChEBI" id="CHEBI:15378"/>
        <dbReference type="ChEBI" id="CHEBI:15783"/>
        <dbReference type="ChEBI" id="CHEBI:16567"/>
        <dbReference type="ChEBI" id="CHEBI:57540"/>
        <dbReference type="ChEBI" id="CHEBI:57945"/>
        <dbReference type="ChEBI" id="CHEBI:71579"/>
        <dbReference type="EC" id="1.7.1.17"/>
    </reaction>
    <physiologicalReaction direction="right-to-left" evidence="5">
        <dbReference type="Rhea" id="RHEA:55874"/>
    </physiologicalReaction>
</comment>
<comment type="function">
    <text evidence="6">Also exhibits azoreductase activity. Catalyzes the reductive cleavage of the azo bond in aromatic azo compounds to the corresponding amines.</text>
</comment>
<comment type="catalytic activity">
    <reaction evidence="6">
        <text>2 a quinone + NADH + H(+) = 2 a 1,4-benzosemiquinone + NAD(+)</text>
        <dbReference type="Rhea" id="RHEA:65952"/>
        <dbReference type="ChEBI" id="CHEBI:15378"/>
        <dbReference type="ChEBI" id="CHEBI:57540"/>
        <dbReference type="ChEBI" id="CHEBI:57945"/>
        <dbReference type="ChEBI" id="CHEBI:132124"/>
        <dbReference type="ChEBI" id="CHEBI:134225"/>
    </reaction>
</comment>
<evidence type="ECO:0000256" key="3">
    <source>
        <dbReference type="ARBA" id="ARBA00023002"/>
    </source>
</evidence>
<dbReference type="HAMAP" id="MF_01216">
    <property type="entry name" value="Azoreductase_type1"/>
    <property type="match status" value="1"/>
</dbReference>
<dbReference type="PANTHER" id="PTHR43741:SF2">
    <property type="entry name" value="FMN-DEPENDENT NADH:QUINONE OXIDOREDUCTASE"/>
    <property type="match status" value="1"/>
</dbReference>
<gene>
    <name evidence="6" type="primary">azoR</name>
    <name evidence="8" type="ORF">AAX18_04875</name>
</gene>
<feature type="binding site" evidence="6">
    <location>
        <position position="10"/>
    </location>
    <ligand>
        <name>FMN</name>
        <dbReference type="ChEBI" id="CHEBI:58210"/>
    </ligand>
</feature>
<evidence type="ECO:0000313" key="9">
    <source>
        <dbReference type="Proteomes" id="UP000034750"/>
    </source>
</evidence>
<dbReference type="GO" id="GO:0016655">
    <property type="term" value="F:oxidoreductase activity, acting on NAD(P)H, quinone or similar compound as acceptor"/>
    <property type="evidence" value="ECO:0007669"/>
    <property type="project" value="InterPro"/>
</dbReference>
<evidence type="ECO:0000256" key="1">
    <source>
        <dbReference type="ARBA" id="ARBA00022630"/>
    </source>
</evidence>
<accession>A0A0M3G6Y7</accession>
<dbReference type="SUPFAM" id="SSF52218">
    <property type="entry name" value="Flavoproteins"/>
    <property type="match status" value="1"/>
</dbReference>
<keyword evidence="1 6" id="KW-0285">Flavoprotein</keyword>
<reference evidence="8 9" key="1">
    <citation type="submission" date="2015-05" db="EMBL/GenBank/DDBJ databases">
        <title>Comparative analyses of the lipooligosaccharides from nottypeable Haemophilus influenzae and Haemophilus haemolyticus.</title>
        <authorList>
            <person name="Post D.M.B."/>
            <person name="Ketterer M.R."/>
            <person name="Coffin J.E."/>
            <person name="Reinders L.M."/>
            <person name="Munson R.S.Jr."/>
            <person name="Bair T.B."/>
            <person name="Murphy T.F."/>
            <person name="Foster E."/>
            <person name="Gibson B.W."/>
            <person name="Apicella M.A."/>
        </authorList>
    </citation>
    <scope>NUCLEOTIDE SEQUENCE [LARGE SCALE GENOMIC DNA]</scope>
    <source>
        <strain evidence="8 9">11P18</strain>
    </source>
</reference>
<keyword evidence="2 6" id="KW-0288">FMN</keyword>
<dbReference type="InterPro" id="IPR029039">
    <property type="entry name" value="Flavoprotein-like_sf"/>
</dbReference>
<dbReference type="RefSeq" id="WP_046953149.1">
    <property type="nucleotide sequence ID" value="NZ_LCTK01000021.1"/>
</dbReference>
<dbReference type="Gene3D" id="3.40.50.360">
    <property type="match status" value="1"/>
</dbReference>
<comment type="cofactor">
    <cofactor evidence="6">
        <name>FMN</name>
        <dbReference type="ChEBI" id="CHEBI:58210"/>
    </cofactor>
    <text evidence="6">Binds 1 FMN per subunit.</text>
</comment>
<dbReference type="InterPro" id="IPR023048">
    <property type="entry name" value="NADH:quinone_OxRdtase_FMN_depd"/>
</dbReference>
<comment type="similarity">
    <text evidence="6">Belongs to the azoreductase type 1 family.</text>
</comment>
<evidence type="ECO:0000256" key="4">
    <source>
        <dbReference type="ARBA" id="ARBA00023027"/>
    </source>
</evidence>
<dbReference type="PANTHER" id="PTHR43741">
    <property type="entry name" value="FMN-DEPENDENT NADH-AZOREDUCTASE 1"/>
    <property type="match status" value="1"/>
</dbReference>
<dbReference type="EC" id="1.6.5.-" evidence="6"/>
<dbReference type="InterPro" id="IPR050104">
    <property type="entry name" value="FMN-dep_NADH:Q_OxRdtase_AzoR1"/>
</dbReference>
<comment type="subunit">
    <text evidence="6">Homodimer.</text>
</comment>
<organism evidence="8 9">
    <name type="scientific">Haemophilus haemolyticus</name>
    <dbReference type="NCBI Taxonomy" id="726"/>
    <lineage>
        <taxon>Bacteria</taxon>
        <taxon>Pseudomonadati</taxon>
        <taxon>Pseudomonadota</taxon>
        <taxon>Gammaproteobacteria</taxon>
        <taxon>Pasteurellales</taxon>
        <taxon>Pasteurellaceae</taxon>
        <taxon>Haemophilus</taxon>
    </lineage>
</organism>
<keyword evidence="3 6" id="KW-0560">Oxidoreductase</keyword>
<evidence type="ECO:0000256" key="5">
    <source>
        <dbReference type="ARBA" id="ARBA00048542"/>
    </source>
</evidence>
<proteinExistence type="inferred from homology"/>
<dbReference type="GO" id="GO:0016652">
    <property type="term" value="F:oxidoreductase activity, acting on NAD(P)H as acceptor"/>
    <property type="evidence" value="ECO:0007669"/>
    <property type="project" value="UniProtKB-UniRule"/>
</dbReference>
<evidence type="ECO:0000313" key="8">
    <source>
        <dbReference type="EMBL" id="KKZ58692.1"/>
    </source>
</evidence>
<evidence type="ECO:0000256" key="2">
    <source>
        <dbReference type="ARBA" id="ARBA00022643"/>
    </source>
</evidence>
<dbReference type="GO" id="GO:0010181">
    <property type="term" value="F:FMN binding"/>
    <property type="evidence" value="ECO:0007669"/>
    <property type="project" value="UniProtKB-UniRule"/>
</dbReference>
<evidence type="ECO:0000259" key="7">
    <source>
        <dbReference type="Pfam" id="PF02525"/>
    </source>
</evidence>
<feature type="domain" description="Flavodoxin-like fold" evidence="7">
    <location>
        <begin position="3"/>
        <end position="189"/>
    </location>
</feature>
<sequence length="194" mass="21099">MSNVLVLKSSISGNNAQTNQLADYVIEKLHGNNIVVRDLAQQPLPYFDATAATAVRGEPKNDEEKQLLALSDELVSELKNAETLVIGAPMYNLGIPTQLKTYFDFIARPRVTFQYTANGPEGLLKGKKAIVLCAFGGLYDEENLVTQYMKSILGFIGITDVQFVYAQGIGFGPEAIEKAQASAKNKINEIVAAL</sequence>
<dbReference type="InterPro" id="IPR003680">
    <property type="entry name" value="Flavodoxin_fold"/>
</dbReference>
<dbReference type="EMBL" id="LCTK01000021">
    <property type="protein sequence ID" value="KKZ58692.1"/>
    <property type="molecule type" value="Genomic_DNA"/>
</dbReference>
<dbReference type="GO" id="GO:0009055">
    <property type="term" value="F:electron transfer activity"/>
    <property type="evidence" value="ECO:0007669"/>
    <property type="project" value="UniProtKB-UniRule"/>
</dbReference>
<comment type="caution">
    <text evidence="8">The sequence shown here is derived from an EMBL/GenBank/DDBJ whole genome shotgun (WGS) entry which is preliminary data.</text>
</comment>
<keyword evidence="4 6" id="KW-0520">NAD</keyword>
<dbReference type="EC" id="1.7.1.17" evidence="6"/>
<dbReference type="PATRIC" id="fig|726.54.peg.974"/>
<protein>
    <recommendedName>
        <fullName evidence="6">FMN dependent NADH:quinone oxidoreductase</fullName>
        <ecNumber evidence="6">1.6.5.-</ecNumber>
    </recommendedName>
    <alternativeName>
        <fullName evidence="6">Azo-dye reductase</fullName>
    </alternativeName>
    <alternativeName>
        <fullName evidence="6">FMN-dependent NADH-azo compound oxidoreductase</fullName>
    </alternativeName>
    <alternativeName>
        <fullName evidence="6">FMN-dependent NADH-azoreductase</fullName>
        <ecNumber evidence="6">1.7.1.17</ecNumber>
    </alternativeName>
</protein>
<name>A0A0M3G6Y7_HAEHA</name>
<dbReference type="AlphaFoldDB" id="A0A0M3G6Y7"/>
<dbReference type="Proteomes" id="UP000034750">
    <property type="component" value="Unassembled WGS sequence"/>
</dbReference>
<evidence type="ECO:0000256" key="6">
    <source>
        <dbReference type="HAMAP-Rule" id="MF_01216"/>
    </source>
</evidence>
<feature type="binding site" evidence="6">
    <location>
        <begin position="90"/>
        <end position="93"/>
    </location>
    <ligand>
        <name>FMN</name>
        <dbReference type="ChEBI" id="CHEBI:58210"/>
    </ligand>
</feature>
<comment type="function">
    <text evidence="6">Quinone reductase that provides resistance to thiol-specific stress caused by electrophilic quinones.</text>
</comment>
<dbReference type="Pfam" id="PF02525">
    <property type="entry name" value="Flavodoxin_2"/>
    <property type="match status" value="1"/>
</dbReference>